<proteinExistence type="predicted"/>
<sequence>MDWQETALNRRLWRPYVSEAKTHFGSLCQRKEGKRAAGTPRCLTTPMDISNTRGTADALPAFEMVISSLLEGP</sequence>
<evidence type="ECO:0000313" key="2">
    <source>
        <dbReference type="Proteomes" id="UP000053268"/>
    </source>
</evidence>
<gene>
    <name evidence="1" type="ORF">RR46_13908</name>
</gene>
<accession>A0A194PHA3</accession>
<dbReference type="AlphaFoldDB" id="A0A194PHA3"/>
<dbReference type="Proteomes" id="UP000053268">
    <property type="component" value="Unassembled WGS sequence"/>
</dbReference>
<protein>
    <submittedName>
        <fullName evidence="1">Uncharacterized protein</fullName>
    </submittedName>
</protein>
<keyword evidence="2" id="KW-1185">Reference proteome</keyword>
<evidence type="ECO:0000313" key="1">
    <source>
        <dbReference type="EMBL" id="KPI92687.1"/>
    </source>
</evidence>
<organism evidence="1 2">
    <name type="scientific">Papilio xuthus</name>
    <name type="common">Asian swallowtail butterfly</name>
    <dbReference type="NCBI Taxonomy" id="66420"/>
    <lineage>
        <taxon>Eukaryota</taxon>
        <taxon>Metazoa</taxon>
        <taxon>Ecdysozoa</taxon>
        <taxon>Arthropoda</taxon>
        <taxon>Hexapoda</taxon>
        <taxon>Insecta</taxon>
        <taxon>Pterygota</taxon>
        <taxon>Neoptera</taxon>
        <taxon>Endopterygota</taxon>
        <taxon>Lepidoptera</taxon>
        <taxon>Glossata</taxon>
        <taxon>Ditrysia</taxon>
        <taxon>Papilionoidea</taxon>
        <taxon>Papilionidae</taxon>
        <taxon>Papilioninae</taxon>
        <taxon>Papilio</taxon>
    </lineage>
</organism>
<name>A0A194PHA3_PAPXU</name>
<reference evidence="1 2" key="1">
    <citation type="journal article" date="2015" name="Nat. Commun.">
        <title>Outbred genome sequencing and CRISPR/Cas9 gene editing in butterflies.</title>
        <authorList>
            <person name="Li X."/>
            <person name="Fan D."/>
            <person name="Zhang W."/>
            <person name="Liu G."/>
            <person name="Zhang L."/>
            <person name="Zhao L."/>
            <person name="Fang X."/>
            <person name="Chen L."/>
            <person name="Dong Y."/>
            <person name="Chen Y."/>
            <person name="Ding Y."/>
            <person name="Zhao R."/>
            <person name="Feng M."/>
            <person name="Zhu Y."/>
            <person name="Feng Y."/>
            <person name="Jiang X."/>
            <person name="Zhu D."/>
            <person name="Xiang H."/>
            <person name="Feng X."/>
            <person name="Li S."/>
            <person name="Wang J."/>
            <person name="Zhang G."/>
            <person name="Kronforst M.R."/>
            <person name="Wang W."/>
        </authorList>
    </citation>
    <scope>NUCLEOTIDE SEQUENCE [LARGE SCALE GENOMIC DNA]</scope>
    <source>
        <strain evidence="1">Ya'a_city_454_Px</strain>
        <tissue evidence="1">Whole body</tissue>
    </source>
</reference>
<dbReference type="EMBL" id="KQ459603">
    <property type="protein sequence ID" value="KPI92687.1"/>
    <property type="molecule type" value="Genomic_DNA"/>
</dbReference>